<dbReference type="STRING" id="411483.FAEPRAA2165_00463"/>
<dbReference type="GeneID" id="90659161"/>
<protein>
    <submittedName>
        <fullName evidence="1">Uncharacterized protein</fullName>
    </submittedName>
</protein>
<keyword evidence="2" id="KW-1185">Reference proteome</keyword>
<comment type="caution">
    <text evidence="1">The sequence shown here is derived from an EMBL/GenBank/DDBJ whole genome shotgun (WGS) entry which is preliminary data.</text>
</comment>
<dbReference type="HOGENOM" id="CLU_2616774_0_0_9"/>
<gene>
    <name evidence="1" type="ORF">FAEPRAA2165_00463</name>
</gene>
<dbReference type="EMBL" id="ACOP02000008">
    <property type="protein sequence ID" value="EEU97879.1"/>
    <property type="molecule type" value="Genomic_DNA"/>
</dbReference>
<reference evidence="1" key="1">
    <citation type="submission" date="2009-08" db="EMBL/GenBank/DDBJ databases">
        <authorList>
            <person name="Weinstock G."/>
            <person name="Sodergren E."/>
            <person name="Clifton S."/>
            <person name="Fulton L."/>
            <person name="Fulton B."/>
            <person name="Courtney L."/>
            <person name="Fronick C."/>
            <person name="Harrison M."/>
            <person name="Strong C."/>
            <person name="Farmer C."/>
            <person name="Delahaunty K."/>
            <person name="Markovic C."/>
            <person name="Hall O."/>
            <person name="Minx P."/>
            <person name="Tomlinson C."/>
            <person name="Mitreva M."/>
            <person name="Nelson J."/>
            <person name="Hou S."/>
            <person name="Wollam A."/>
            <person name="Pepin K.H."/>
            <person name="Johnson M."/>
            <person name="Bhonagiri V."/>
            <person name="Nash W.E."/>
            <person name="Warren W."/>
            <person name="Chinwalla A."/>
            <person name="Mardis E.R."/>
            <person name="Wilson R.K."/>
        </authorList>
    </citation>
    <scope>NUCLEOTIDE SEQUENCE [LARGE SCALE GENOMIC DNA]</scope>
    <source>
        <strain evidence="1">A2-165</strain>
    </source>
</reference>
<dbReference type="Proteomes" id="UP000004619">
    <property type="component" value="Unassembled WGS sequence"/>
</dbReference>
<proteinExistence type="predicted"/>
<sequence>MPDLWLISPAEYGCSGQCGRRSGCVVLPNCFRRAASGSIMQKKKPVLLDSRAGFRAVWGPNRVGLRVLHSFQRGRLGV</sequence>
<name>C7H2G6_FAED2</name>
<accession>C7H2G6</accession>
<organism evidence="1 2">
    <name type="scientific">Faecalibacterium duncaniae (strain DSM 17677 / JCM 31915 / A2-165)</name>
    <name type="common">Faecalibacterium prausnitzii</name>
    <dbReference type="NCBI Taxonomy" id="411483"/>
    <lineage>
        <taxon>Bacteria</taxon>
        <taxon>Bacillati</taxon>
        <taxon>Bacillota</taxon>
        <taxon>Clostridia</taxon>
        <taxon>Eubacteriales</taxon>
        <taxon>Oscillospiraceae</taxon>
        <taxon>Faecalibacterium</taxon>
    </lineage>
</organism>
<evidence type="ECO:0000313" key="2">
    <source>
        <dbReference type="Proteomes" id="UP000004619"/>
    </source>
</evidence>
<evidence type="ECO:0000313" key="1">
    <source>
        <dbReference type="EMBL" id="EEU97879.1"/>
    </source>
</evidence>
<dbReference type="AlphaFoldDB" id="C7H2G6"/>
<dbReference type="RefSeq" id="WP_005929587.1">
    <property type="nucleotide sequence ID" value="NZ_CP022479.1"/>
</dbReference>